<name>A0ABP5R248_9MICO</name>
<accession>A0ABP5R248</accession>
<keyword evidence="2" id="KW-1185">Reference proteome</keyword>
<sequence length="519" mass="55408">MSFVVDHTIRHALVAAGGYRPRGWLPVVRFTVGGPVPAGALVVVTVRRPDGELWFEVRTPVPETGEAGLVECEVRPPAVTAEGAAVEEWTIAGVADYTVRVVSALEGADELLLEGAVEVESSGEEGRFAPAARTGRAALALDALDEPDAPRLTVLLELRAEGDPFEYEAHLFCEGERVPGPATAVARSVDTDTVGEVISYELLFAFDAVRGWNKLAATGWGGDWFLLDRRDGSYEVRVLCRSEVAAVVAFSIENGRLVAPGGVEPDRWLGHILVLGEPGTAPADMEALYRDRRGREEATASGSSPIDAEALQAYTDRAERLLATWESDFGGPPAGGGAHALDSGLRLAAEALEREREGYLDRRAALARAADSTPVQLLGVGVELGVVHARVERLFAGAAAVLHGAERTQNEALAAYRAVLGADKLAIFDEHPADAFQYLTTDGVLLETPEQLAAAEFWYFEGPLDLETRATVDGVSVTGTSEGWRVLGYRFGLEGALVGRHEARGTGPGAPLTAFRWPR</sequence>
<evidence type="ECO:0000313" key="1">
    <source>
        <dbReference type="EMBL" id="GAA2247558.1"/>
    </source>
</evidence>
<organism evidence="1 2">
    <name type="scientific">Herbiconiux moechotypicola</name>
    <dbReference type="NCBI Taxonomy" id="637393"/>
    <lineage>
        <taxon>Bacteria</taxon>
        <taxon>Bacillati</taxon>
        <taxon>Actinomycetota</taxon>
        <taxon>Actinomycetes</taxon>
        <taxon>Micrococcales</taxon>
        <taxon>Microbacteriaceae</taxon>
        <taxon>Herbiconiux</taxon>
    </lineage>
</organism>
<proteinExistence type="predicted"/>
<comment type="caution">
    <text evidence="1">The sequence shown here is derived from an EMBL/GenBank/DDBJ whole genome shotgun (WGS) entry which is preliminary data.</text>
</comment>
<reference evidence="2" key="1">
    <citation type="journal article" date="2019" name="Int. J. Syst. Evol. Microbiol.">
        <title>The Global Catalogue of Microorganisms (GCM) 10K type strain sequencing project: providing services to taxonomists for standard genome sequencing and annotation.</title>
        <authorList>
            <consortium name="The Broad Institute Genomics Platform"/>
            <consortium name="The Broad Institute Genome Sequencing Center for Infectious Disease"/>
            <person name="Wu L."/>
            <person name="Ma J."/>
        </authorList>
    </citation>
    <scope>NUCLEOTIDE SEQUENCE [LARGE SCALE GENOMIC DNA]</scope>
    <source>
        <strain evidence="2">JCM 16117</strain>
    </source>
</reference>
<dbReference type="RefSeq" id="WP_259481098.1">
    <property type="nucleotide sequence ID" value="NZ_BAAAQY010000013.1"/>
</dbReference>
<evidence type="ECO:0000313" key="2">
    <source>
        <dbReference type="Proteomes" id="UP001500929"/>
    </source>
</evidence>
<protein>
    <submittedName>
        <fullName evidence="1">Uncharacterized protein</fullName>
    </submittedName>
</protein>
<dbReference type="EMBL" id="BAAAQY010000013">
    <property type="protein sequence ID" value="GAA2247558.1"/>
    <property type="molecule type" value="Genomic_DNA"/>
</dbReference>
<gene>
    <name evidence="1" type="ORF">GCM10009851_36250</name>
</gene>
<dbReference type="Proteomes" id="UP001500929">
    <property type="component" value="Unassembled WGS sequence"/>
</dbReference>